<dbReference type="InterPro" id="IPR012263">
    <property type="entry name" value="M_m6A_EcoRV"/>
</dbReference>
<keyword evidence="3 7" id="KW-0489">Methyltransferase</keyword>
<dbReference type="InterPro" id="IPR002052">
    <property type="entry name" value="DNA_methylase_N6_adenine_CS"/>
</dbReference>
<dbReference type="NCBIfam" id="TIGR00571">
    <property type="entry name" value="dam"/>
    <property type="match status" value="1"/>
</dbReference>
<dbReference type="PROSITE" id="PS00092">
    <property type="entry name" value="N6_MTASE"/>
    <property type="match status" value="1"/>
</dbReference>
<keyword evidence="9" id="KW-1185">Reference proteome</keyword>
<keyword evidence="5 7" id="KW-0949">S-adenosyl-L-methionine</keyword>
<dbReference type="InterPro" id="IPR023095">
    <property type="entry name" value="Ade_MeTrfase_dom_2"/>
</dbReference>
<evidence type="ECO:0000256" key="5">
    <source>
        <dbReference type="ARBA" id="ARBA00022691"/>
    </source>
</evidence>
<proteinExistence type="inferred from homology"/>
<organism evidence="8 9">
    <name type="scientific">Maribacter chungangensis</name>
    <dbReference type="NCBI Taxonomy" id="1069117"/>
    <lineage>
        <taxon>Bacteria</taxon>
        <taxon>Pseudomonadati</taxon>
        <taxon>Bacteroidota</taxon>
        <taxon>Flavobacteriia</taxon>
        <taxon>Flavobacteriales</taxon>
        <taxon>Flavobacteriaceae</taxon>
        <taxon>Maribacter</taxon>
    </lineage>
</organism>
<keyword evidence="4 7" id="KW-0808">Transferase</keyword>
<gene>
    <name evidence="8" type="ORF">ACFQZJ_09120</name>
</gene>
<sequence length="281" mass="32778">MNNTFQSTSIDKISCEPFLRWAGGKRWLLKDLAKFLPTNGYNNYHELFLGGGAIYFHLQPTKTSFLNDFNPNLIHTYECIKDDVEKVLVELKKLKNTKDDYYKIRSKKFRNDYKKAAKFIYLNQTSFNGIYRVNLKGEYNVPYGFRTKDFVEEENLKLISKVLKPCVFSSFDFASCLDNIKKNDLVFLDPPYTVAHNNNGFIKYNQKLFSLEDQYRLASTIEEIKQIGAYYILTNAWHLKIREIFNNGDKISKISRASLIGGKNAKRGRYDELIITNVQTI</sequence>
<evidence type="ECO:0000256" key="1">
    <source>
        <dbReference type="ARBA" id="ARBA00006594"/>
    </source>
</evidence>
<dbReference type="PRINTS" id="PR00505">
    <property type="entry name" value="D12N6MTFRASE"/>
</dbReference>
<dbReference type="Proteomes" id="UP001597012">
    <property type="component" value="Unassembled WGS sequence"/>
</dbReference>
<comment type="catalytic activity">
    <reaction evidence="6 7">
        <text>a 2'-deoxyadenosine in DNA + S-adenosyl-L-methionine = an N(6)-methyl-2'-deoxyadenosine in DNA + S-adenosyl-L-homocysteine + H(+)</text>
        <dbReference type="Rhea" id="RHEA:15197"/>
        <dbReference type="Rhea" id="RHEA-COMP:12418"/>
        <dbReference type="Rhea" id="RHEA-COMP:12419"/>
        <dbReference type="ChEBI" id="CHEBI:15378"/>
        <dbReference type="ChEBI" id="CHEBI:57856"/>
        <dbReference type="ChEBI" id="CHEBI:59789"/>
        <dbReference type="ChEBI" id="CHEBI:90615"/>
        <dbReference type="ChEBI" id="CHEBI:90616"/>
        <dbReference type="EC" id="2.1.1.72"/>
    </reaction>
</comment>
<evidence type="ECO:0000313" key="9">
    <source>
        <dbReference type="Proteomes" id="UP001597012"/>
    </source>
</evidence>
<evidence type="ECO:0000256" key="2">
    <source>
        <dbReference type="ARBA" id="ARBA00011900"/>
    </source>
</evidence>
<comment type="similarity">
    <text evidence="1 7">Belongs to the N(4)/N(6)-methyltransferase family.</text>
</comment>
<dbReference type="Gene3D" id="3.40.50.150">
    <property type="entry name" value="Vaccinia Virus protein VP39"/>
    <property type="match status" value="1"/>
</dbReference>
<accession>A0ABW3B3G6</accession>
<dbReference type="PANTHER" id="PTHR30481:SF3">
    <property type="entry name" value="DNA ADENINE METHYLASE"/>
    <property type="match status" value="1"/>
</dbReference>
<evidence type="ECO:0000256" key="7">
    <source>
        <dbReference type="RuleBase" id="RU361257"/>
    </source>
</evidence>
<dbReference type="PANTHER" id="PTHR30481">
    <property type="entry name" value="DNA ADENINE METHYLASE"/>
    <property type="match status" value="1"/>
</dbReference>
<name>A0ABW3B3G6_9FLAO</name>
<dbReference type="EC" id="2.1.1.72" evidence="2 7"/>
<dbReference type="Pfam" id="PF02086">
    <property type="entry name" value="MethyltransfD12"/>
    <property type="match status" value="1"/>
</dbReference>
<dbReference type="SUPFAM" id="SSF53335">
    <property type="entry name" value="S-adenosyl-L-methionine-dependent methyltransferases"/>
    <property type="match status" value="1"/>
</dbReference>
<dbReference type="EMBL" id="JBHTHY010000006">
    <property type="protein sequence ID" value="MFD0797620.1"/>
    <property type="molecule type" value="Genomic_DNA"/>
</dbReference>
<dbReference type="GO" id="GO:0032259">
    <property type="term" value="P:methylation"/>
    <property type="evidence" value="ECO:0007669"/>
    <property type="project" value="UniProtKB-KW"/>
</dbReference>
<dbReference type="RefSeq" id="WP_379934032.1">
    <property type="nucleotide sequence ID" value="NZ_JBHTHY010000006.1"/>
</dbReference>
<reference evidence="9" key="1">
    <citation type="journal article" date="2019" name="Int. J. Syst. Evol. Microbiol.">
        <title>The Global Catalogue of Microorganisms (GCM) 10K type strain sequencing project: providing services to taxonomists for standard genome sequencing and annotation.</title>
        <authorList>
            <consortium name="The Broad Institute Genomics Platform"/>
            <consortium name="The Broad Institute Genome Sequencing Center for Infectious Disease"/>
            <person name="Wu L."/>
            <person name="Ma J."/>
        </authorList>
    </citation>
    <scope>NUCLEOTIDE SEQUENCE [LARGE SCALE GENOMIC DNA]</scope>
    <source>
        <strain evidence="9">CCUG 61948</strain>
    </source>
</reference>
<dbReference type="InterPro" id="IPR029063">
    <property type="entry name" value="SAM-dependent_MTases_sf"/>
</dbReference>
<protein>
    <recommendedName>
        <fullName evidence="2 7">Site-specific DNA-methyltransferase (adenine-specific)</fullName>
        <ecNumber evidence="2 7">2.1.1.72</ecNumber>
    </recommendedName>
</protein>
<evidence type="ECO:0000256" key="6">
    <source>
        <dbReference type="ARBA" id="ARBA00047942"/>
    </source>
</evidence>
<evidence type="ECO:0000313" key="8">
    <source>
        <dbReference type="EMBL" id="MFD0797620.1"/>
    </source>
</evidence>
<comment type="caution">
    <text evidence="8">The sequence shown here is derived from an EMBL/GenBank/DDBJ whole genome shotgun (WGS) entry which is preliminary data.</text>
</comment>
<evidence type="ECO:0000256" key="4">
    <source>
        <dbReference type="ARBA" id="ARBA00022679"/>
    </source>
</evidence>
<evidence type="ECO:0000256" key="3">
    <source>
        <dbReference type="ARBA" id="ARBA00022603"/>
    </source>
</evidence>
<dbReference type="GO" id="GO:0008168">
    <property type="term" value="F:methyltransferase activity"/>
    <property type="evidence" value="ECO:0007669"/>
    <property type="project" value="UniProtKB-KW"/>
</dbReference>
<dbReference type="InterPro" id="IPR012327">
    <property type="entry name" value="MeTrfase_D12"/>
</dbReference>
<dbReference type="Gene3D" id="1.10.1020.10">
    <property type="entry name" value="Adenine-specific Methyltransferase, Domain 2"/>
    <property type="match status" value="1"/>
</dbReference>
<dbReference type="PIRSF" id="PIRSF000398">
    <property type="entry name" value="M_m6A_EcoRV"/>
    <property type="match status" value="1"/>
</dbReference>